<reference evidence="2" key="1">
    <citation type="submission" date="2020-10" db="EMBL/GenBank/DDBJ databases">
        <authorList>
            <person name="Gilroy R."/>
        </authorList>
    </citation>
    <scope>NUCLEOTIDE SEQUENCE</scope>
    <source>
        <strain evidence="2">ChiSjej4B22-9803</strain>
    </source>
</reference>
<dbReference type="InterPro" id="IPR036034">
    <property type="entry name" value="PDZ_sf"/>
</dbReference>
<dbReference type="InterPro" id="IPR058240">
    <property type="entry name" value="rSAM_sf"/>
</dbReference>
<proteinExistence type="predicted"/>
<dbReference type="Gene3D" id="3.20.20.70">
    <property type="entry name" value="Aldolase class I"/>
    <property type="match status" value="1"/>
</dbReference>
<gene>
    <name evidence="2" type="ORF">IAB04_04995</name>
</gene>
<accession>A0A9D1S6W6</accession>
<dbReference type="Proteomes" id="UP000824111">
    <property type="component" value="Unassembled WGS sequence"/>
</dbReference>
<dbReference type="Pfam" id="PF04459">
    <property type="entry name" value="DUF512"/>
    <property type="match status" value="1"/>
</dbReference>
<comment type="caution">
    <text evidence="2">The sequence shown here is derived from an EMBL/GenBank/DDBJ whole genome shotgun (WGS) entry which is preliminary data.</text>
</comment>
<evidence type="ECO:0000313" key="3">
    <source>
        <dbReference type="Proteomes" id="UP000824111"/>
    </source>
</evidence>
<dbReference type="InterPro" id="IPR013785">
    <property type="entry name" value="Aldolase_TIM"/>
</dbReference>
<dbReference type="SUPFAM" id="SSF102114">
    <property type="entry name" value="Radical SAM enzymes"/>
    <property type="match status" value="1"/>
</dbReference>
<dbReference type="Pfam" id="PF19238">
    <property type="entry name" value="Radical_SAM_2"/>
    <property type="match status" value="1"/>
</dbReference>
<dbReference type="AlphaFoldDB" id="A0A9D1S6W6"/>
<evidence type="ECO:0000313" key="2">
    <source>
        <dbReference type="EMBL" id="HIU48698.1"/>
    </source>
</evidence>
<dbReference type="InterPro" id="IPR041489">
    <property type="entry name" value="PDZ_6"/>
</dbReference>
<dbReference type="Gene3D" id="2.30.42.10">
    <property type="match status" value="1"/>
</dbReference>
<reference evidence="2" key="2">
    <citation type="journal article" date="2021" name="PeerJ">
        <title>Extensive microbial diversity within the chicken gut microbiome revealed by metagenomics and culture.</title>
        <authorList>
            <person name="Gilroy R."/>
            <person name="Ravi A."/>
            <person name="Getino M."/>
            <person name="Pursley I."/>
            <person name="Horton D.L."/>
            <person name="Alikhan N.F."/>
            <person name="Baker D."/>
            <person name="Gharbi K."/>
            <person name="Hall N."/>
            <person name="Watson M."/>
            <person name="Adriaenssens E.M."/>
            <person name="Foster-Nyarko E."/>
            <person name="Jarju S."/>
            <person name="Secka A."/>
            <person name="Antonio M."/>
            <person name="Oren A."/>
            <person name="Chaudhuri R.R."/>
            <person name="La Ragione R."/>
            <person name="Hildebrand F."/>
            <person name="Pallen M.J."/>
        </authorList>
    </citation>
    <scope>NUCLEOTIDE SEQUENCE</scope>
    <source>
        <strain evidence="2">ChiSjej4B22-9803</strain>
    </source>
</reference>
<feature type="domain" description="PDZ" evidence="1">
    <location>
        <begin position="1"/>
        <end position="71"/>
    </location>
</feature>
<dbReference type="PROSITE" id="PS50106">
    <property type="entry name" value="PDZ"/>
    <property type="match status" value="1"/>
</dbReference>
<protein>
    <submittedName>
        <fullName evidence="2">DUF512 domain-containing protein</fullName>
    </submittedName>
</protein>
<organism evidence="2 3">
    <name type="scientific">Candidatus Avimonoglobus intestinipullorum</name>
    <dbReference type="NCBI Taxonomy" id="2840699"/>
    <lineage>
        <taxon>Bacteria</taxon>
        <taxon>Bacillati</taxon>
        <taxon>Bacillota</taxon>
        <taxon>Clostridia</taxon>
        <taxon>Eubacteriales</taxon>
        <taxon>Candidatus Avimonoglobus</taxon>
    </lineage>
</organism>
<dbReference type="InterPro" id="IPR007549">
    <property type="entry name" value="DUF512"/>
</dbReference>
<dbReference type="Pfam" id="PF17820">
    <property type="entry name" value="PDZ_6"/>
    <property type="match status" value="1"/>
</dbReference>
<evidence type="ECO:0000259" key="1">
    <source>
        <dbReference type="PROSITE" id="PS50106"/>
    </source>
</evidence>
<sequence length="441" mass="49165">MQRADTEIKRVVPGSPADAAGIKAGDRLLTVNGRDFYDILEYRYLTAEYEVLLEVLKKDGSTDRVLIENDYEDLGIEFKTGLISQPQSCRNKCIFCFIDQLPKGMRETVYFKDDDTRLSFLQGNYVTLTNRTGEEIDRMIEMRISPINISVHTTNPALRERMLGNRFAGSIYSTMQKLAKNSIFMNCQIVLCPGFNDGPELDRTISDLAALSPYVESLSVVPVGLTRYREGLCKIKPFDGAMSAAVVRQVEAWQQKLLAEIGTRMVYLADEFYLNAGLDIPPAGAYEGFPQIENGVGLVASMAEEFDHGLDLIKPKQRSRKVLCATGELAYPFMKRLAERLEQRAPGVRLRVCAVKNDFFGGGVNVAGLVTGGDLIRRMRSEETTEEVLIPSSMLRDGDDVFLDDVTVGQVEQALGMRVTPVNNDGYELIEKALGEELDFS</sequence>
<dbReference type="EMBL" id="DVND01000132">
    <property type="protein sequence ID" value="HIU48698.1"/>
    <property type="molecule type" value="Genomic_DNA"/>
</dbReference>
<dbReference type="InterPro" id="IPR045375">
    <property type="entry name" value="Put_radical_SAM-like_N"/>
</dbReference>
<dbReference type="InterPro" id="IPR001478">
    <property type="entry name" value="PDZ"/>
</dbReference>
<dbReference type="SUPFAM" id="SSF50156">
    <property type="entry name" value="PDZ domain-like"/>
    <property type="match status" value="1"/>
</dbReference>
<name>A0A9D1S6W6_9FIRM</name>